<evidence type="ECO:0000256" key="1">
    <source>
        <dbReference type="ARBA" id="ARBA00023277"/>
    </source>
</evidence>
<dbReference type="SUPFAM" id="SSF51658">
    <property type="entry name" value="Xylose isomerase-like"/>
    <property type="match status" value="1"/>
</dbReference>
<dbReference type="Proteomes" id="UP001323798">
    <property type="component" value="Chromosome"/>
</dbReference>
<keyword evidence="3" id="KW-0413">Isomerase</keyword>
<dbReference type="Gene3D" id="3.20.20.150">
    <property type="entry name" value="Divalent-metal-dependent TIM barrel enzymes"/>
    <property type="match status" value="1"/>
</dbReference>
<organism evidence="3 4">
    <name type="scientific">Microbacterium rhizosphaerae</name>
    <dbReference type="NCBI Taxonomy" id="1678237"/>
    <lineage>
        <taxon>Bacteria</taxon>
        <taxon>Bacillati</taxon>
        <taxon>Actinomycetota</taxon>
        <taxon>Actinomycetes</taxon>
        <taxon>Micrococcales</taxon>
        <taxon>Microbacteriaceae</taxon>
        <taxon>Microbacterium</taxon>
    </lineage>
</organism>
<keyword evidence="1" id="KW-0119">Carbohydrate metabolism</keyword>
<dbReference type="EMBL" id="CP139368">
    <property type="protein sequence ID" value="WPR89631.1"/>
    <property type="molecule type" value="Genomic_DNA"/>
</dbReference>
<dbReference type="PANTHER" id="PTHR12110">
    <property type="entry name" value="HYDROXYPYRUVATE ISOMERASE"/>
    <property type="match status" value="1"/>
</dbReference>
<dbReference type="Pfam" id="PF01261">
    <property type="entry name" value="AP_endonuc_2"/>
    <property type="match status" value="1"/>
</dbReference>
<name>A0ABZ0SMY6_9MICO</name>
<dbReference type="GO" id="GO:0016853">
    <property type="term" value="F:isomerase activity"/>
    <property type="evidence" value="ECO:0007669"/>
    <property type="project" value="UniProtKB-KW"/>
</dbReference>
<keyword evidence="4" id="KW-1185">Reference proteome</keyword>
<protein>
    <submittedName>
        <fullName evidence="3">Sugar phosphate isomerase/epimerase</fullName>
    </submittedName>
</protein>
<dbReference type="InterPro" id="IPR036237">
    <property type="entry name" value="Xyl_isomerase-like_sf"/>
</dbReference>
<dbReference type="RefSeq" id="WP_320942345.1">
    <property type="nucleotide sequence ID" value="NZ_BAABEU010000003.1"/>
</dbReference>
<dbReference type="InterPro" id="IPR050312">
    <property type="entry name" value="IolE/XylAMocC-like"/>
</dbReference>
<feature type="domain" description="Xylose isomerase-like TIM barrel" evidence="2">
    <location>
        <begin position="30"/>
        <end position="241"/>
    </location>
</feature>
<dbReference type="InterPro" id="IPR013022">
    <property type="entry name" value="Xyl_isomerase-like_TIM-brl"/>
</dbReference>
<evidence type="ECO:0000313" key="3">
    <source>
        <dbReference type="EMBL" id="WPR89631.1"/>
    </source>
</evidence>
<reference evidence="3 4" key="1">
    <citation type="submission" date="2023-11" db="EMBL/GenBank/DDBJ databases">
        <title>Genome sequence of Microbacterium rhizosphaerae KACC 19337.</title>
        <authorList>
            <person name="Choi H."/>
            <person name="Kim S."/>
            <person name="Kim Y."/>
            <person name="Kwon S.-W."/>
            <person name="Heo J."/>
        </authorList>
    </citation>
    <scope>NUCLEOTIDE SEQUENCE [LARGE SCALE GENOMIC DNA]</scope>
    <source>
        <strain evidence="3 4">KACC 19337</strain>
    </source>
</reference>
<evidence type="ECO:0000259" key="2">
    <source>
        <dbReference type="Pfam" id="PF01261"/>
    </source>
</evidence>
<proteinExistence type="predicted"/>
<dbReference type="PANTHER" id="PTHR12110:SF41">
    <property type="entry name" value="INOSOSE DEHYDRATASE"/>
    <property type="match status" value="1"/>
</dbReference>
<gene>
    <name evidence="3" type="ORF">SM116_18015</name>
</gene>
<accession>A0ABZ0SMY6</accession>
<sequence>MSSPRIAPQISVQLYSVHPALAADLDGTLAKLAAIGLERVEAFNFTGEPARLKAALDANGLASPTGHAILIAEDVQTPDGVLAVPSPEVTFEAAATLGLDYVIDPFLPAQHWQQRDDVLRSAETLNRRAEQAKAYGLKVGYHNHDHELRSIIEGRTALELFAANLDPEVALEVDVYWATASGQDAPALLRRLGDRVKALHLKDGPMREGISTAELPKDQTPAGQGDVPLAEAIEAAPSAEYGVIEFDHYAGDIFDGIAQSFAALQKLGVVR</sequence>
<evidence type="ECO:0000313" key="4">
    <source>
        <dbReference type="Proteomes" id="UP001323798"/>
    </source>
</evidence>